<sequence>MEKVFIVAAKRTPIGAFGGSLKNTSAGDLAAVAIKGALEAAKLAGDKVDEVIVGNVVGAGQGMGVGRQAALFAGIPESVPAYG</sequence>
<comment type="caution">
    <text evidence="5">The sequence shown here is derived from an EMBL/GenBank/DDBJ whole genome shotgun (WGS) entry which is preliminary data.</text>
</comment>
<dbReference type="EMBL" id="NIXT01000562">
    <property type="protein sequence ID" value="OXE32707.1"/>
    <property type="molecule type" value="Genomic_DNA"/>
</dbReference>
<dbReference type="InterPro" id="IPR016039">
    <property type="entry name" value="Thiolase-like"/>
</dbReference>
<proteinExistence type="inferred from homology"/>
<dbReference type="Proteomes" id="UP000214596">
    <property type="component" value="Unassembled WGS sequence"/>
</dbReference>
<name>A0A227JE49_VIBPH</name>
<evidence type="ECO:0000313" key="6">
    <source>
        <dbReference type="Proteomes" id="UP000214596"/>
    </source>
</evidence>
<dbReference type="SUPFAM" id="SSF53901">
    <property type="entry name" value="Thiolase-like"/>
    <property type="match status" value="1"/>
</dbReference>
<dbReference type="GO" id="GO:0003985">
    <property type="term" value="F:acetyl-CoA C-acetyltransferase activity"/>
    <property type="evidence" value="ECO:0007669"/>
    <property type="project" value="UniProtKB-EC"/>
</dbReference>
<evidence type="ECO:0000256" key="1">
    <source>
        <dbReference type="ARBA" id="ARBA00010982"/>
    </source>
</evidence>
<dbReference type="InterPro" id="IPR020616">
    <property type="entry name" value="Thiolase_N"/>
</dbReference>
<dbReference type="AlphaFoldDB" id="A0A227JE49"/>
<gene>
    <name evidence="5" type="ORF">CA163_11335</name>
</gene>
<evidence type="ECO:0000313" key="5">
    <source>
        <dbReference type="EMBL" id="OXE32707.1"/>
    </source>
</evidence>
<keyword evidence="2 5" id="KW-0808">Transferase</keyword>
<dbReference type="PANTHER" id="PTHR18919">
    <property type="entry name" value="ACETYL-COA C-ACYLTRANSFERASE"/>
    <property type="match status" value="1"/>
</dbReference>
<keyword evidence="3 5" id="KW-0012">Acyltransferase</keyword>
<dbReference type="Pfam" id="PF00108">
    <property type="entry name" value="Thiolase_N"/>
    <property type="match status" value="1"/>
</dbReference>
<accession>A0A227JE49</accession>
<dbReference type="Gene3D" id="3.40.47.10">
    <property type="match status" value="1"/>
</dbReference>
<evidence type="ECO:0000256" key="2">
    <source>
        <dbReference type="ARBA" id="ARBA00022679"/>
    </source>
</evidence>
<protein>
    <submittedName>
        <fullName evidence="5">Acetyl-CoA acetyltransferase</fullName>
        <ecNumber evidence="5">2.3.1.9</ecNumber>
    </submittedName>
</protein>
<reference evidence="5 6" key="1">
    <citation type="journal article" date="2017" name="Appl. Environ. Microbiol.">
        <title>Parallel evolution of two clades of a major Atlantic endemic Vibrio parahaemolyticus pathogen lineage by independent acquisition of related pathogenicity islands.</title>
        <authorList>
            <person name="Xu F."/>
            <person name="Gonzalez-Escalona N."/>
            <person name="Drees K.P."/>
            <person name="Sebra R.P."/>
            <person name="Cooper V.S."/>
            <person name="Jones S.H."/>
            <person name="Whistler C.A."/>
        </authorList>
    </citation>
    <scope>NUCLEOTIDE SEQUENCE [LARGE SCALE GENOMIC DNA]</scope>
    <source>
        <strain evidence="5 6">MAVP-3</strain>
    </source>
</reference>
<evidence type="ECO:0000256" key="3">
    <source>
        <dbReference type="ARBA" id="ARBA00023315"/>
    </source>
</evidence>
<feature type="non-terminal residue" evidence="5">
    <location>
        <position position="83"/>
    </location>
</feature>
<feature type="domain" description="Thiolase N-terminal" evidence="4">
    <location>
        <begin position="4"/>
        <end position="81"/>
    </location>
</feature>
<dbReference type="EC" id="2.3.1.9" evidence="5"/>
<organism evidence="5 6">
    <name type="scientific">Vibrio parahaemolyticus</name>
    <dbReference type="NCBI Taxonomy" id="670"/>
    <lineage>
        <taxon>Bacteria</taxon>
        <taxon>Pseudomonadati</taxon>
        <taxon>Pseudomonadota</taxon>
        <taxon>Gammaproteobacteria</taxon>
        <taxon>Vibrionales</taxon>
        <taxon>Vibrionaceae</taxon>
        <taxon>Vibrio</taxon>
    </lineage>
</organism>
<comment type="similarity">
    <text evidence="1">Belongs to the thiolase-like superfamily. Thiolase family.</text>
</comment>
<evidence type="ECO:0000259" key="4">
    <source>
        <dbReference type="Pfam" id="PF00108"/>
    </source>
</evidence>
<dbReference type="PANTHER" id="PTHR18919:SF164">
    <property type="entry name" value="ACETYL-COA ACETYLTRANSFERASE"/>
    <property type="match status" value="1"/>
</dbReference>